<reference evidence="2 3" key="1">
    <citation type="submission" date="2016-06" db="EMBL/GenBank/DDBJ databases">
        <title>Genome sequence of Clostridium acetireducens DSM 10703.</title>
        <authorList>
            <person name="Poehlein A."/>
            <person name="Fluechter S."/>
            <person name="Duerre P."/>
            <person name="Daniel R."/>
        </authorList>
    </citation>
    <scope>NUCLEOTIDE SEQUENCE [LARGE SCALE GENOMIC DNA]</scope>
    <source>
        <strain evidence="2 3">DSM 10703</strain>
    </source>
</reference>
<evidence type="ECO:0000256" key="1">
    <source>
        <dbReference type="SAM" id="Phobius"/>
    </source>
</evidence>
<accession>A0A1E8EY38</accession>
<feature type="transmembrane region" description="Helical" evidence="1">
    <location>
        <begin position="6"/>
        <end position="27"/>
    </location>
</feature>
<name>A0A1E8EY38_9CLOT</name>
<evidence type="ECO:0008006" key="4">
    <source>
        <dbReference type="Google" id="ProtNLM"/>
    </source>
</evidence>
<protein>
    <recommendedName>
        <fullName evidence="4">DUF2953 domain-containing protein</fullName>
    </recommendedName>
</protein>
<keyword evidence="1" id="KW-1133">Transmembrane helix</keyword>
<dbReference type="AlphaFoldDB" id="A0A1E8EY38"/>
<dbReference type="Proteomes" id="UP000175744">
    <property type="component" value="Unassembled WGS sequence"/>
</dbReference>
<evidence type="ECO:0000313" key="2">
    <source>
        <dbReference type="EMBL" id="OFI05840.1"/>
    </source>
</evidence>
<keyword evidence="3" id="KW-1185">Reference proteome</keyword>
<proteinExistence type="predicted"/>
<keyword evidence="1" id="KW-0472">Membrane</keyword>
<dbReference type="EMBL" id="LZFO01000021">
    <property type="protein sequence ID" value="OFI05840.1"/>
    <property type="molecule type" value="Genomic_DNA"/>
</dbReference>
<dbReference type="STRING" id="1121290.CLAOCE_15350"/>
<keyword evidence="1" id="KW-0812">Transmembrane</keyword>
<organism evidence="2 3">
    <name type="scientific">Clostridium acetireducens DSM 10703</name>
    <dbReference type="NCBI Taxonomy" id="1121290"/>
    <lineage>
        <taxon>Bacteria</taxon>
        <taxon>Bacillati</taxon>
        <taxon>Bacillota</taxon>
        <taxon>Clostridia</taxon>
        <taxon>Eubacteriales</taxon>
        <taxon>Clostridiaceae</taxon>
        <taxon>Clostridium</taxon>
    </lineage>
</organism>
<comment type="caution">
    <text evidence="2">The sequence shown here is derived from an EMBL/GenBank/DDBJ whole genome shotgun (WGS) entry which is preliminary data.</text>
</comment>
<gene>
    <name evidence="2" type="ORF">CLOACE_15350</name>
</gene>
<dbReference type="RefSeq" id="WP_070110509.1">
    <property type="nucleotide sequence ID" value="NZ_LZFO01000021.1"/>
</dbReference>
<dbReference type="OrthoDB" id="1739345at2"/>
<sequence length="174" mass="20305">MNLFLFFVIIILLILLLIIIFPVKIIFDFNSKVFKFNVKILWLYPFFKATINENSKGILEFYLFNKKVLTKNLIKNLKYKHNIKFIKQIQPKYFNLQLSYGFKDPSITGVVCGSVYALSKCINITNLCNNPNFNVDSTYVNVSGLMEFNVISTGLKLLNLYKKNNLRQMSYANK</sequence>
<evidence type="ECO:0000313" key="3">
    <source>
        <dbReference type="Proteomes" id="UP000175744"/>
    </source>
</evidence>